<feature type="active site" description="Proton acceptor" evidence="4">
    <location>
        <position position="436"/>
    </location>
</feature>
<dbReference type="PANTHER" id="PTHR43014">
    <property type="entry name" value="MERCURIC REDUCTASE"/>
    <property type="match status" value="1"/>
</dbReference>
<evidence type="ECO:0000256" key="4">
    <source>
        <dbReference type="PIRSR" id="PIRSR000350-2"/>
    </source>
</evidence>
<feature type="binding site" evidence="5">
    <location>
        <position position="51"/>
    </location>
    <ligand>
        <name>FAD</name>
        <dbReference type="ChEBI" id="CHEBI:57692"/>
    </ligand>
</feature>
<keyword evidence="5" id="KW-0520">NAD</keyword>
<feature type="binding site" evidence="5">
    <location>
        <begin position="178"/>
        <end position="185"/>
    </location>
    <ligand>
        <name>NAD(+)</name>
        <dbReference type="ChEBI" id="CHEBI:57540"/>
    </ligand>
</feature>
<keyword evidence="5" id="KW-0547">Nucleotide-binding</keyword>
<feature type="binding site" evidence="5">
    <location>
        <position position="263"/>
    </location>
    <ligand>
        <name>NAD(+)</name>
        <dbReference type="ChEBI" id="CHEBI:57540"/>
    </ligand>
</feature>
<keyword evidence="2" id="KW-0285">Flavoprotein</keyword>
<reference evidence="9" key="1">
    <citation type="submission" date="2023-07" db="EMBL/GenBank/DDBJ databases">
        <title>Genome content predicts the carbon catabolic preferences of heterotrophic bacteria.</title>
        <authorList>
            <person name="Gralka M."/>
        </authorList>
    </citation>
    <scope>NUCLEOTIDE SEQUENCE</scope>
    <source>
        <strain evidence="9">I2M02</strain>
    </source>
</reference>
<dbReference type="AlphaFoldDB" id="A0AAW7XUC5"/>
<comment type="caution">
    <text evidence="9">The sequence shown here is derived from an EMBL/GenBank/DDBJ whole genome shotgun (WGS) entry which is preliminary data.</text>
</comment>
<proteinExistence type="inferred from homology"/>
<organism evidence="9 10">
    <name type="scientific">Celeribacter halophilus</name>
    <dbReference type="NCBI Taxonomy" id="576117"/>
    <lineage>
        <taxon>Bacteria</taxon>
        <taxon>Pseudomonadati</taxon>
        <taxon>Pseudomonadota</taxon>
        <taxon>Alphaproteobacteria</taxon>
        <taxon>Rhodobacterales</taxon>
        <taxon>Roseobacteraceae</taxon>
        <taxon>Celeribacter</taxon>
    </lineage>
</organism>
<feature type="domain" description="Pyridine nucleotide-disulphide oxidoreductase dimerisation" evidence="7">
    <location>
        <begin position="343"/>
        <end position="446"/>
    </location>
</feature>
<dbReference type="PRINTS" id="PR00368">
    <property type="entry name" value="FADPNR"/>
</dbReference>
<evidence type="ECO:0000313" key="9">
    <source>
        <dbReference type="EMBL" id="MDO6458008.1"/>
    </source>
</evidence>
<dbReference type="InterPro" id="IPR029752">
    <property type="entry name" value="D-isomer_DH_CS1"/>
</dbReference>
<dbReference type="EC" id="1.8.1.4" evidence="9"/>
<accession>A0AAW7XUC5</accession>
<sequence>MTRKVDVAILGSGSAGVTAMTSLLRAGKSVVLINSGPEGTTCARVGCMPSKALIEAANVYHEKTRMEMLGLNGAEGLSVDGQAVMGRVRALRDFLVNRFITGYHQKIDDSQFIAGHGRIVAPDCVEVNGERIQAGVIIIATGSSPILPPAFRALGDALLTTDTLFEEPDLPKSLAVVGLGAIGCEIGLAMARLGVEVHGFDAAPVVAGIKDPVIAEKVLELFGKEMEITTGTAVEPRLEADGRVTIEAGDRSVTVDRVLASIGRRPNITDLGLENLGVELDARGMPPFDPETLQIGDLPVYIVGDANGVRPLLHDSIEEGKIAVANILAGHPVPFRRRVPLAIAFTGPQVVAVGAQLDKLDPETIAIGTGAAMNNGRSHVRAETEGLVRLYADKASGRVLGAALAIGDAEHLGHWLALAIERGLSVAECLAAPYYHPVLEETLQMALQDCLTHCEGTLPFPPGLTPA</sequence>
<evidence type="ECO:0000256" key="5">
    <source>
        <dbReference type="PIRSR" id="PIRSR000350-3"/>
    </source>
</evidence>
<dbReference type="Pfam" id="PF02852">
    <property type="entry name" value="Pyr_redox_dim"/>
    <property type="match status" value="1"/>
</dbReference>
<feature type="disulfide bond" description="Redox-active" evidence="6">
    <location>
        <begin position="42"/>
        <end position="47"/>
    </location>
</feature>
<feature type="binding site" evidence="5">
    <location>
        <begin position="141"/>
        <end position="143"/>
    </location>
    <ligand>
        <name>FAD</name>
        <dbReference type="ChEBI" id="CHEBI:57692"/>
    </ligand>
</feature>
<comment type="cofactor">
    <cofactor evidence="5">
        <name>FAD</name>
        <dbReference type="ChEBI" id="CHEBI:57692"/>
    </cofactor>
    <text evidence="5">Binds 1 FAD per subunit.</text>
</comment>
<dbReference type="PANTHER" id="PTHR43014:SF4">
    <property type="entry name" value="PYRIDINE NUCLEOTIDE-DISULFIDE OXIDOREDUCTASE RCLA-RELATED"/>
    <property type="match status" value="1"/>
</dbReference>
<dbReference type="GO" id="GO:0050660">
    <property type="term" value="F:flavin adenine dinucleotide binding"/>
    <property type="evidence" value="ECO:0007669"/>
    <property type="project" value="TreeGrafter"/>
</dbReference>
<dbReference type="InterPro" id="IPR016156">
    <property type="entry name" value="FAD/NAD-linked_Rdtase_dimer_sf"/>
</dbReference>
<comment type="similarity">
    <text evidence="1">Belongs to the class-I pyridine nucleotide-disulfide oxidoreductase family.</text>
</comment>
<name>A0AAW7XUC5_9RHOB</name>
<evidence type="ECO:0000259" key="8">
    <source>
        <dbReference type="Pfam" id="PF07992"/>
    </source>
</evidence>
<dbReference type="Pfam" id="PF07992">
    <property type="entry name" value="Pyr_redox_2"/>
    <property type="match status" value="1"/>
</dbReference>
<dbReference type="GO" id="GO:0016616">
    <property type="term" value="F:oxidoreductase activity, acting on the CH-OH group of donors, NAD or NADP as acceptor"/>
    <property type="evidence" value="ECO:0007669"/>
    <property type="project" value="UniProtKB-ARBA"/>
</dbReference>
<dbReference type="NCBIfam" id="NF004939">
    <property type="entry name" value="PRK06292.1-1"/>
    <property type="match status" value="1"/>
</dbReference>
<evidence type="ECO:0000256" key="6">
    <source>
        <dbReference type="PIRSR" id="PIRSR000350-4"/>
    </source>
</evidence>
<dbReference type="EMBL" id="JAUOPJ010000010">
    <property type="protein sequence ID" value="MDO6458008.1"/>
    <property type="molecule type" value="Genomic_DNA"/>
</dbReference>
<dbReference type="InterPro" id="IPR001100">
    <property type="entry name" value="Pyr_nuc-diS_OxRdtase"/>
</dbReference>
<feature type="binding site" evidence="5">
    <location>
        <position position="117"/>
    </location>
    <ligand>
        <name>FAD</name>
        <dbReference type="ChEBI" id="CHEBI:57692"/>
    </ligand>
</feature>
<protein>
    <submittedName>
        <fullName evidence="9">Dihydrolipoyl dehydrogenase</fullName>
        <ecNumber evidence="9">1.8.1.4</ecNumber>
    </submittedName>
</protein>
<dbReference type="InterPro" id="IPR004099">
    <property type="entry name" value="Pyr_nucl-diS_OxRdtase_dimer"/>
</dbReference>
<dbReference type="PROSITE" id="PS00065">
    <property type="entry name" value="D_2_HYDROXYACID_DH_1"/>
    <property type="match status" value="1"/>
</dbReference>
<dbReference type="PIRSF" id="PIRSF000350">
    <property type="entry name" value="Mercury_reductase_MerA"/>
    <property type="match status" value="1"/>
</dbReference>
<keyword evidence="9" id="KW-0560">Oxidoreductase</keyword>
<feature type="domain" description="FAD/NAD(P)-binding" evidence="8">
    <location>
        <begin position="6"/>
        <end position="320"/>
    </location>
</feature>
<dbReference type="RefSeq" id="WP_303480432.1">
    <property type="nucleotide sequence ID" value="NZ_JAUOPJ010000010.1"/>
</dbReference>
<dbReference type="Gene3D" id="3.30.390.30">
    <property type="match status" value="1"/>
</dbReference>
<evidence type="ECO:0000259" key="7">
    <source>
        <dbReference type="Pfam" id="PF02852"/>
    </source>
</evidence>
<evidence type="ECO:0000256" key="2">
    <source>
        <dbReference type="ARBA" id="ARBA00022630"/>
    </source>
</evidence>
<dbReference type="SUPFAM" id="SSF55424">
    <property type="entry name" value="FAD/NAD-linked reductases, dimerisation (C-terminal) domain"/>
    <property type="match status" value="1"/>
</dbReference>
<dbReference type="PRINTS" id="PR00411">
    <property type="entry name" value="PNDRDTASEI"/>
</dbReference>
<keyword evidence="3 5" id="KW-0274">FAD</keyword>
<dbReference type="InterPro" id="IPR036188">
    <property type="entry name" value="FAD/NAD-bd_sf"/>
</dbReference>
<dbReference type="SUPFAM" id="SSF51905">
    <property type="entry name" value="FAD/NAD(P)-binding domain"/>
    <property type="match status" value="1"/>
</dbReference>
<feature type="binding site" evidence="5">
    <location>
        <position position="305"/>
    </location>
    <ligand>
        <name>NAD(+)</name>
        <dbReference type="ChEBI" id="CHEBI:57540"/>
    </ligand>
</feature>
<dbReference type="InterPro" id="IPR023753">
    <property type="entry name" value="FAD/NAD-binding_dom"/>
</dbReference>
<evidence type="ECO:0000256" key="3">
    <source>
        <dbReference type="ARBA" id="ARBA00022827"/>
    </source>
</evidence>
<gene>
    <name evidence="9" type="ORF">Q4494_13040</name>
</gene>
<dbReference type="GO" id="GO:0004148">
    <property type="term" value="F:dihydrolipoyl dehydrogenase (NADH) activity"/>
    <property type="evidence" value="ECO:0007669"/>
    <property type="project" value="UniProtKB-EC"/>
</dbReference>
<dbReference type="Gene3D" id="3.50.50.60">
    <property type="entry name" value="FAD/NAD(P)-binding domain"/>
    <property type="match status" value="2"/>
</dbReference>
<dbReference type="Proteomes" id="UP001169823">
    <property type="component" value="Unassembled WGS sequence"/>
</dbReference>
<dbReference type="GO" id="GO:0003955">
    <property type="term" value="F:NAD(P)H dehydrogenase (quinone) activity"/>
    <property type="evidence" value="ECO:0007669"/>
    <property type="project" value="TreeGrafter"/>
</dbReference>
<evidence type="ECO:0000256" key="1">
    <source>
        <dbReference type="ARBA" id="ARBA00007532"/>
    </source>
</evidence>
<evidence type="ECO:0000313" key="10">
    <source>
        <dbReference type="Proteomes" id="UP001169823"/>
    </source>
</evidence>